<evidence type="ECO:0008006" key="3">
    <source>
        <dbReference type="Google" id="ProtNLM"/>
    </source>
</evidence>
<evidence type="ECO:0000313" key="1">
    <source>
        <dbReference type="EMBL" id="SNY50871.1"/>
    </source>
</evidence>
<protein>
    <recommendedName>
        <fullName evidence="3">DOD-type homing endonuclease domain-containing protein</fullName>
    </recommendedName>
</protein>
<sequence length="166" mass="19380">MTQRVPLLTVACDLRYPGLIHEVSSAMESCGAKTVGYQERTGCVSVRAHWTHWPCLFPQHGPGVKHGRKIELTTWQREVIDRRPERFLRGLFHSDGCRFLNTVERNGKEYAYTRYQFVNESRDIMRLCQQSLDKLDISWRMSRPNTLSVARREAVARLDEFVGPKW</sequence>
<dbReference type="Proteomes" id="UP000219612">
    <property type="component" value="Unassembled WGS sequence"/>
</dbReference>
<dbReference type="InterPro" id="IPR027434">
    <property type="entry name" value="Homing_endonucl"/>
</dbReference>
<proteinExistence type="predicted"/>
<keyword evidence="2" id="KW-1185">Reference proteome</keyword>
<reference evidence="1 2" key="1">
    <citation type="submission" date="2017-09" db="EMBL/GenBank/DDBJ databases">
        <authorList>
            <person name="Ehlers B."/>
            <person name="Leendertz F.H."/>
        </authorList>
    </citation>
    <scope>NUCLEOTIDE SEQUENCE [LARGE SCALE GENOMIC DNA]</scope>
    <source>
        <strain evidence="1 2">CGMCC 4.6857</strain>
    </source>
</reference>
<evidence type="ECO:0000313" key="2">
    <source>
        <dbReference type="Proteomes" id="UP000219612"/>
    </source>
</evidence>
<accession>A0A285IVB2</accession>
<name>A0A285IVB2_9ACTN</name>
<gene>
    <name evidence="1" type="ORF">SAMN05421748_111127</name>
</gene>
<dbReference type="RefSeq" id="WP_245923349.1">
    <property type="nucleotide sequence ID" value="NZ_OBDY01000011.1"/>
</dbReference>
<dbReference type="AlphaFoldDB" id="A0A285IVB2"/>
<dbReference type="SUPFAM" id="SSF55608">
    <property type="entry name" value="Homing endonucleases"/>
    <property type="match status" value="1"/>
</dbReference>
<dbReference type="EMBL" id="OBDY01000011">
    <property type="protein sequence ID" value="SNY50871.1"/>
    <property type="molecule type" value="Genomic_DNA"/>
</dbReference>
<organism evidence="1 2">
    <name type="scientific">Paractinoplanes atraurantiacus</name>
    <dbReference type="NCBI Taxonomy" id="1036182"/>
    <lineage>
        <taxon>Bacteria</taxon>
        <taxon>Bacillati</taxon>
        <taxon>Actinomycetota</taxon>
        <taxon>Actinomycetes</taxon>
        <taxon>Micromonosporales</taxon>
        <taxon>Micromonosporaceae</taxon>
        <taxon>Paractinoplanes</taxon>
    </lineage>
</organism>